<dbReference type="InterPro" id="IPR000210">
    <property type="entry name" value="BTB/POZ_dom"/>
</dbReference>
<dbReference type="Proteomes" id="UP000232722">
    <property type="component" value="Unassembled WGS sequence"/>
</dbReference>
<reference evidence="2 3" key="1">
    <citation type="submission" date="2016-04" db="EMBL/GenBank/DDBJ databases">
        <title>Genome analyses suggest a sexual origin of heterokaryosis in a supposedly ancient asexual fungus.</title>
        <authorList>
            <person name="Ropars J."/>
            <person name="Sedzielewska K."/>
            <person name="Noel J."/>
            <person name="Charron P."/>
            <person name="Farinelli L."/>
            <person name="Marton T."/>
            <person name="Kruger M."/>
            <person name="Pelin A."/>
            <person name="Brachmann A."/>
            <person name="Corradi N."/>
        </authorList>
    </citation>
    <scope>NUCLEOTIDE SEQUENCE [LARGE SCALE GENOMIC DNA]</scope>
    <source>
        <strain evidence="2 3">A5</strain>
    </source>
</reference>
<dbReference type="PANTHER" id="PTHR14499:SF136">
    <property type="entry name" value="GH08630P"/>
    <property type="match status" value="1"/>
</dbReference>
<protein>
    <submittedName>
        <fullName evidence="2">POZ domain-containing protein</fullName>
    </submittedName>
</protein>
<dbReference type="AlphaFoldDB" id="A0A2N0QEE5"/>
<dbReference type="GO" id="GO:0051260">
    <property type="term" value="P:protein homooligomerization"/>
    <property type="evidence" value="ECO:0007669"/>
    <property type="project" value="InterPro"/>
</dbReference>
<proteinExistence type="predicted"/>
<dbReference type="InterPro" id="IPR011333">
    <property type="entry name" value="SKP1/BTB/POZ_sf"/>
</dbReference>
<dbReference type="PANTHER" id="PTHR14499">
    <property type="entry name" value="POTASSIUM CHANNEL TETRAMERIZATION DOMAIN-CONTAINING"/>
    <property type="match status" value="1"/>
</dbReference>
<dbReference type="Gene3D" id="3.30.710.10">
    <property type="entry name" value="Potassium Channel Kv1.1, Chain A"/>
    <property type="match status" value="1"/>
</dbReference>
<sequence>MVDEIITLNVGGIRYQTYGSTLSAYPETMLGAMFADSNRCMLKKNNGEYFIDRNKDLFQYILDFYRNGVLFLPYDDDLRKQILREADFFSIPYTKQAKEPNAIIIPTEKFSHVKLFTSRVNYALRTLIRIVELQILTGKAEISVEIKVYENYSEMDLLSYSVGDSNRNYITSQHGFGILKYLSKQFMQQMEKKFTDEKLHITEKSGNDSMTFVFTIQKMDINYAEIENRIDFT</sequence>
<evidence type="ECO:0000313" key="2">
    <source>
        <dbReference type="EMBL" id="PKC17427.1"/>
    </source>
</evidence>
<feature type="domain" description="BTB" evidence="1">
    <location>
        <begin position="4"/>
        <end position="106"/>
    </location>
</feature>
<dbReference type="Pfam" id="PF02214">
    <property type="entry name" value="BTB_2"/>
    <property type="match status" value="1"/>
</dbReference>
<dbReference type="EMBL" id="LLXJ01000015">
    <property type="protein sequence ID" value="PKC17427.1"/>
    <property type="molecule type" value="Genomic_DNA"/>
</dbReference>
<dbReference type="InterPro" id="IPR003131">
    <property type="entry name" value="T1-type_BTB"/>
</dbReference>
<dbReference type="SMART" id="SM00225">
    <property type="entry name" value="BTB"/>
    <property type="match status" value="1"/>
</dbReference>
<dbReference type="VEuPathDB" id="FungiDB:RhiirA1_390667"/>
<accession>A0A2N0QEE5</accession>
<comment type="caution">
    <text evidence="2">The sequence shown here is derived from an EMBL/GenBank/DDBJ whole genome shotgun (WGS) entry which is preliminary data.</text>
</comment>
<organism evidence="2 3">
    <name type="scientific">Rhizophagus irregularis</name>
    <dbReference type="NCBI Taxonomy" id="588596"/>
    <lineage>
        <taxon>Eukaryota</taxon>
        <taxon>Fungi</taxon>
        <taxon>Fungi incertae sedis</taxon>
        <taxon>Mucoromycota</taxon>
        <taxon>Glomeromycotina</taxon>
        <taxon>Glomeromycetes</taxon>
        <taxon>Glomerales</taxon>
        <taxon>Glomeraceae</taxon>
        <taxon>Rhizophagus</taxon>
    </lineage>
</organism>
<reference evidence="2 3" key="2">
    <citation type="submission" date="2017-09" db="EMBL/GenBank/DDBJ databases">
        <title>Extensive intraspecific genome diversity in a model arbuscular mycorrhizal fungus.</title>
        <authorList>
            <person name="Chen E.C."/>
            <person name="Morin E."/>
            <person name="Beaudet D."/>
            <person name="Noel J."/>
            <person name="Ndikumana S."/>
            <person name="Charron P."/>
            <person name="St-Onge C."/>
            <person name="Giorgi J."/>
            <person name="Grigoriev I.V."/>
            <person name="Roux C."/>
            <person name="Martin F.M."/>
            <person name="Corradi N."/>
        </authorList>
    </citation>
    <scope>NUCLEOTIDE SEQUENCE [LARGE SCALE GENOMIC DNA]</scope>
    <source>
        <strain evidence="2 3">A5</strain>
    </source>
</reference>
<name>A0A2N0QEE5_9GLOM</name>
<gene>
    <name evidence="2" type="ORF">RhiirA5_405893</name>
</gene>
<evidence type="ECO:0000259" key="1">
    <source>
        <dbReference type="SMART" id="SM00225"/>
    </source>
</evidence>
<evidence type="ECO:0000313" key="3">
    <source>
        <dbReference type="Proteomes" id="UP000232722"/>
    </source>
</evidence>
<dbReference type="CDD" id="cd18316">
    <property type="entry name" value="BTB_POZ_KCTD-like"/>
    <property type="match status" value="1"/>
</dbReference>
<dbReference type="SUPFAM" id="SSF54695">
    <property type="entry name" value="POZ domain"/>
    <property type="match status" value="1"/>
</dbReference>